<dbReference type="Proteomes" id="UP000009081">
    <property type="component" value="Plasmid megaplasmid"/>
</dbReference>
<evidence type="ECO:0000313" key="2">
    <source>
        <dbReference type="Proteomes" id="UP000009081"/>
    </source>
</evidence>
<dbReference type="AlphaFoldDB" id="C5B5A1"/>
<name>C5B5A1_METEA</name>
<reference evidence="1 2" key="1">
    <citation type="journal article" date="2009" name="PLoS ONE">
        <title>Methylobacterium genome sequences: a reference blueprint to investigate microbial metabolism of C1 compounds from natural and industrial sources.</title>
        <authorList>
            <person name="Vuilleumier S."/>
            <person name="Chistoserdova L."/>
            <person name="Lee M.-C."/>
            <person name="Bringel F."/>
            <person name="Lajus A."/>
            <person name="Zhou Y."/>
            <person name="Gourion B."/>
            <person name="Barbe V."/>
            <person name="Chang J."/>
            <person name="Cruveiller S."/>
            <person name="Dossat C."/>
            <person name="Gillett W."/>
            <person name="Gruffaz C."/>
            <person name="Haugen E."/>
            <person name="Hourcade E."/>
            <person name="Levy R."/>
            <person name="Mangenot S."/>
            <person name="Muller E."/>
            <person name="Nadalig T."/>
            <person name="Pagni M."/>
            <person name="Penny C."/>
            <person name="Peyraud R."/>
            <person name="Robinson D.G."/>
            <person name="Roche D."/>
            <person name="Rouy Z."/>
            <person name="Saenampechek C."/>
            <person name="Salvignol G."/>
            <person name="Vallenet D."/>
            <person name="Wu Z."/>
            <person name="Marx C.J."/>
            <person name="Vorholt J.A."/>
            <person name="Olson M.V."/>
            <person name="Kaul R."/>
            <person name="Weissenbach J."/>
            <person name="Medigue C."/>
            <person name="Lidstrom M.E."/>
        </authorList>
    </citation>
    <scope>NUCLEOTIDE SEQUENCE [LARGE SCALE GENOMIC DNA]</scope>
    <source>
        <strain evidence="2">ATCC 14718 / DSM 1338 / JCM 2805 / NCIMB 9133 / AM1</strain>
    </source>
</reference>
<evidence type="ECO:0000313" key="1">
    <source>
        <dbReference type="EMBL" id="ACS43633.1"/>
    </source>
</evidence>
<organism evidence="1 2">
    <name type="scientific">Methylorubrum extorquens (strain ATCC 14718 / DSM 1338 / JCM 2805 / NCIMB 9133 / AM1)</name>
    <name type="common">Methylobacterium extorquens</name>
    <dbReference type="NCBI Taxonomy" id="272630"/>
    <lineage>
        <taxon>Bacteria</taxon>
        <taxon>Pseudomonadati</taxon>
        <taxon>Pseudomonadota</taxon>
        <taxon>Alphaproteobacteria</taxon>
        <taxon>Hyphomicrobiales</taxon>
        <taxon>Methylobacteriaceae</taxon>
        <taxon>Methylorubrum</taxon>
    </lineage>
</organism>
<keyword evidence="2" id="KW-1185">Reference proteome</keyword>
<dbReference type="RefSeq" id="WP_012754070.1">
    <property type="nucleotide sequence ID" value="NC_012811.1"/>
</dbReference>
<dbReference type="KEGG" id="mea:Mex_2p0793"/>
<geneLocation type="plasmid" evidence="1 2">
    <name>megaplasmid</name>
</geneLocation>
<dbReference type="HOGENOM" id="CLU_1029771_0_0_5"/>
<proteinExistence type="predicted"/>
<gene>
    <name evidence="1" type="ordered locus">MexAM1_META2p0793</name>
</gene>
<dbReference type="OrthoDB" id="10016940at2"/>
<dbReference type="EMBL" id="CP001511">
    <property type="protein sequence ID" value="ACS43633.1"/>
    <property type="molecule type" value="Genomic_DNA"/>
</dbReference>
<sequence length="270" mass="30554">MLQIVLGEFREEVVRRAERTIHVVEEEAGVVELWHEGVLVDVLTTYTGLRYALEAAPEVVERLRITHSSTLHVRVRAERTRGLRTGPGEMRYGRREYQEAVGPDWVAGRRHVWDSHAGLLPEGREVLVPFEISAFAATRDVRPELAALGRMTVRGVEHLPDELFWEGWGFGEVRDVVVDCTALDGRPGHIDRERGDEGLLWTRIRFAGAWVVAIPPEVEPEDVPETVSAGWTRPDITFSGEGWPDWTRSGRFYCGPPGTVHIWGRPTDRP</sequence>
<keyword evidence="1" id="KW-0614">Plasmid</keyword>
<protein>
    <submittedName>
        <fullName evidence="1">Uncharacterized protein</fullName>
    </submittedName>
</protein>
<accession>C5B5A1</accession>